<evidence type="ECO:0000259" key="7">
    <source>
        <dbReference type="Pfam" id="PF05140"/>
    </source>
</evidence>
<dbReference type="RefSeq" id="WP_013119910.1">
    <property type="nucleotide sequence ID" value="NC_014152.1"/>
</dbReference>
<keyword evidence="4 6" id="KW-1133">Transmembrane helix</keyword>
<gene>
    <name evidence="8" type="ordered locus">TherJR_1026</name>
</gene>
<dbReference type="HOGENOM" id="CLU_841820_0_0_9"/>
<dbReference type="AlphaFoldDB" id="D5XE20"/>
<feature type="transmembrane region" description="Helical" evidence="6">
    <location>
        <begin position="82"/>
        <end position="101"/>
    </location>
</feature>
<dbReference type="GO" id="GO:0017004">
    <property type="term" value="P:cytochrome complex assembly"/>
    <property type="evidence" value="ECO:0007669"/>
    <property type="project" value="UniProtKB-KW"/>
</dbReference>
<keyword evidence="3" id="KW-0201">Cytochrome c-type biogenesis</keyword>
<evidence type="ECO:0000256" key="6">
    <source>
        <dbReference type="SAM" id="Phobius"/>
    </source>
</evidence>
<dbReference type="Pfam" id="PF05140">
    <property type="entry name" value="ResB"/>
    <property type="match status" value="1"/>
</dbReference>
<feature type="transmembrane region" description="Helical" evidence="6">
    <location>
        <begin position="39"/>
        <end position="62"/>
    </location>
</feature>
<dbReference type="InterPro" id="IPR023494">
    <property type="entry name" value="Cyt_c_bgen_Ccs1/CcsB/ResB"/>
</dbReference>
<dbReference type="STRING" id="635013.TherJR_1026"/>
<proteinExistence type="predicted"/>
<evidence type="ECO:0000256" key="1">
    <source>
        <dbReference type="ARBA" id="ARBA00004141"/>
    </source>
</evidence>
<evidence type="ECO:0000256" key="5">
    <source>
        <dbReference type="ARBA" id="ARBA00023136"/>
    </source>
</evidence>
<dbReference type="eggNOG" id="COG1333">
    <property type="taxonomic scope" value="Bacteria"/>
</dbReference>
<dbReference type="GO" id="GO:0016020">
    <property type="term" value="C:membrane"/>
    <property type="evidence" value="ECO:0007669"/>
    <property type="project" value="UniProtKB-SubCell"/>
</dbReference>
<reference evidence="8 9" key="1">
    <citation type="submission" date="2010-05" db="EMBL/GenBank/DDBJ databases">
        <title>Complete sequence of Thermincola sp. JR.</title>
        <authorList>
            <consortium name="US DOE Joint Genome Institute"/>
            <person name="Lucas S."/>
            <person name="Copeland A."/>
            <person name="Lapidus A."/>
            <person name="Cheng J.-F."/>
            <person name="Bruce D."/>
            <person name="Goodwin L."/>
            <person name="Pitluck S."/>
            <person name="Chertkov O."/>
            <person name="Detter J.C."/>
            <person name="Han C."/>
            <person name="Tapia R."/>
            <person name="Land M."/>
            <person name="Hauser L."/>
            <person name="Kyrpides N."/>
            <person name="Mikhailova N."/>
            <person name="Hazen T.C."/>
            <person name="Woyke T."/>
        </authorList>
    </citation>
    <scope>NUCLEOTIDE SEQUENCE [LARGE SCALE GENOMIC DNA]</scope>
    <source>
        <strain evidence="8 9">JR</strain>
    </source>
</reference>
<keyword evidence="2 6" id="KW-0812">Transmembrane</keyword>
<dbReference type="KEGG" id="tjr:TherJR_1026"/>
<evidence type="ECO:0000256" key="4">
    <source>
        <dbReference type="ARBA" id="ARBA00022989"/>
    </source>
</evidence>
<feature type="transmembrane region" description="Helical" evidence="6">
    <location>
        <begin position="6"/>
        <end position="27"/>
    </location>
</feature>
<dbReference type="PANTHER" id="PTHR31566">
    <property type="entry name" value="CYTOCHROME C BIOGENESIS PROTEIN CCS1, CHLOROPLASTIC"/>
    <property type="match status" value="1"/>
</dbReference>
<evidence type="ECO:0000256" key="3">
    <source>
        <dbReference type="ARBA" id="ARBA00022748"/>
    </source>
</evidence>
<evidence type="ECO:0000313" key="9">
    <source>
        <dbReference type="Proteomes" id="UP000002377"/>
    </source>
</evidence>
<protein>
    <submittedName>
        <fullName evidence="8">ResB family protein</fullName>
    </submittedName>
</protein>
<keyword evidence="5 6" id="KW-0472">Membrane</keyword>
<accession>D5XE20</accession>
<evidence type="ECO:0000256" key="2">
    <source>
        <dbReference type="ARBA" id="ARBA00022692"/>
    </source>
</evidence>
<name>D5XE20_THEPJ</name>
<sequence length="330" mass="37124">MTGKKYINTAFVLMLALLCWIMTRFYLLPGQNGSGSLFATVLTDVLLFGLAVSMTVCTLIRVSARLRKPSGNSFNAAGWGSVVFHTGMVVILFGFAVSSLFGMRGSVMIPEGVAIKFPAEMENLEKGPLHVFEEYTVGLKKLELVRDDNIVGQVRSDLDFFTGTFPNRRVMEINRPVKFMGYYWRSMNWGYSVRLQVKKQGKLVLDDFLNIATHRDGVYYDRFSIPDLGEWEVRFYPDISPGGRPVQNAVFPVKPATGIKISGQQDGKNSTETIIRQGQSKKVGKFEVKFVEHRFWEKFDVSSDPGEIFIYLGSILAVAGLFVRVFFRNG</sequence>
<dbReference type="InterPro" id="IPR007816">
    <property type="entry name" value="ResB-like_domain"/>
</dbReference>
<comment type="subcellular location">
    <subcellularLocation>
        <location evidence="1">Membrane</location>
        <topology evidence="1">Multi-pass membrane protein</topology>
    </subcellularLocation>
</comment>
<feature type="transmembrane region" description="Helical" evidence="6">
    <location>
        <begin position="308"/>
        <end position="327"/>
    </location>
</feature>
<dbReference type="EMBL" id="CP002028">
    <property type="protein sequence ID" value="ADG81891.1"/>
    <property type="molecule type" value="Genomic_DNA"/>
</dbReference>
<organism evidence="8 9">
    <name type="scientific">Thermincola potens (strain JR)</name>
    <dbReference type="NCBI Taxonomy" id="635013"/>
    <lineage>
        <taxon>Bacteria</taxon>
        <taxon>Bacillati</taxon>
        <taxon>Bacillota</taxon>
        <taxon>Clostridia</taxon>
        <taxon>Eubacteriales</taxon>
        <taxon>Thermincolaceae</taxon>
        <taxon>Thermincola</taxon>
    </lineage>
</organism>
<keyword evidence="9" id="KW-1185">Reference proteome</keyword>
<feature type="domain" description="ResB-like" evidence="7">
    <location>
        <begin position="79"/>
        <end position="328"/>
    </location>
</feature>
<evidence type="ECO:0000313" key="8">
    <source>
        <dbReference type="EMBL" id="ADG81891.1"/>
    </source>
</evidence>
<dbReference type="Proteomes" id="UP000002377">
    <property type="component" value="Chromosome"/>
</dbReference>